<comment type="caution">
    <text evidence="2">The sequence shown here is derived from an EMBL/GenBank/DDBJ whole genome shotgun (WGS) entry which is preliminary data.</text>
</comment>
<organism evidence="2 3">
    <name type="scientific">Paenibacillus tyrfis</name>
    <dbReference type="NCBI Taxonomy" id="1501230"/>
    <lineage>
        <taxon>Bacteria</taxon>
        <taxon>Bacillati</taxon>
        <taxon>Bacillota</taxon>
        <taxon>Bacilli</taxon>
        <taxon>Bacillales</taxon>
        <taxon>Paenibacillaceae</taxon>
        <taxon>Paenibacillus</taxon>
    </lineage>
</organism>
<gene>
    <name evidence="2" type="ORF">ET33_14390</name>
</gene>
<sequence>MIVELDVNEYSKITPLLSEEDQTNVALMSIVAGNNKGKIFVDDPESPRTAMIWAIASIAFFVGDSRNSEFIARLNSYMGRKIKQDSLDIIGGTWFTIAVEDEAWDEALNEALTDYELVEGEDLEFDFAADRYSKFRPTQAESRIQVVPLDADLLNDPKNDFVLEDLNEFWNSSGDFMDKGFGYCVLKDGTVQSVCFSGYVYGNGHDLVVRTYEEEERQKGLGAAVTFAYLDHCVRNGLVPYWTTDEENEASIALANKCGFVLKQKSKIYEFEF</sequence>
<dbReference type="InterPro" id="IPR042573">
    <property type="entry name" value="GNAT_acetyltra_N"/>
</dbReference>
<proteinExistence type="predicted"/>
<dbReference type="PANTHER" id="PTHR31143:SF2">
    <property type="entry name" value="FR47-LIKE DOMAIN-CONTAINING PROTEIN-RELATED"/>
    <property type="match status" value="1"/>
</dbReference>
<dbReference type="RefSeq" id="WP_036675870.1">
    <property type="nucleotide sequence ID" value="NZ_JNVM01000002.1"/>
</dbReference>
<name>A0A081PAX6_9BACL</name>
<dbReference type="InterPro" id="IPR016181">
    <property type="entry name" value="Acyl_CoA_acyltransferase"/>
</dbReference>
<dbReference type="InterPro" id="IPR027365">
    <property type="entry name" value="GNAT_acetyltra_YdfB-like"/>
</dbReference>
<dbReference type="Gene3D" id="3.40.630.110">
    <property type="entry name" value="GNAT acetyltransferase-like"/>
    <property type="match status" value="1"/>
</dbReference>
<protein>
    <recommendedName>
        <fullName evidence="1">N-acetyltransferase domain-containing protein</fullName>
    </recommendedName>
</protein>
<evidence type="ECO:0000259" key="1">
    <source>
        <dbReference type="PROSITE" id="PS51186"/>
    </source>
</evidence>
<dbReference type="EMBL" id="JNVM01000002">
    <property type="protein sequence ID" value="KEQ27849.1"/>
    <property type="molecule type" value="Genomic_DNA"/>
</dbReference>
<dbReference type="OrthoDB" id="2773476at2"/>
<dbReference type="eggNOG" id="COG1670">
    <property type="taxonomic scope" value="Bacteria"/>
</dbReference>
<reference evidence="2 3" key="1">
    <citation type="submission" date="2014-06" db="EMBL/GenBank/DDBJ databases">
        <title>Draft genome sequence of Paenibacillus sp. MSt1.</title>
        <authorList>
            <person name="Aw Y.K."/>
            <person name="Ong K.S."/>
            <person name="Gan H.M."/>
            <person name="Lee S.M."/>
        </authorList>
    </citation>
    <scope>NUCLEOTIDE SEQUENCE [LARGE SCALE GENOMIC DNA]</scope>
    <source>
        <strain evidence="2 3">MSt1</strain>
    </source>
</reference>
<keyword evidence="3" id="KW-1185">Reference proteome</keyword>
<dbReference type="Gene3D" id="3.40.630.30">
    <property type="match status" value="1"/>
</dbReference>
<dbReference type="PANTHER" id="PTHR31143">
    <property type="match status" value="1"/>
</dbReference>
<evidence type="ECO:0000313" key="2">
    <source>
        <dbReference type="EMBL" id="KEQ27849.1"/>
    </source>
</evidence>
<accession>A0A081PAX6</accession>
<evidence type="ECO:0000313" key="3">
    <source>
        <dbReference type="Proteomes" id="UP000028123"/>
    </source>
</evidence>
<dbReference type="GO" id="GO:0016747">
    <property type="term" value="F:acyltransferase activity, transferring groups other than amino-acyl groups"/>
    <property type="evidence" value="ECO:0007669"/>
    <property type="project" value="InterPro"/>
</dbReference>
<feature type="domain" description="N-acetyltransferase" evidence="1">
    <location>
        <begin position="133"/>
        <end position="273"/>
    </location>
</feature>
<dbReference type="InterPro" id="IPR000182">
    <property type="entry name" value="GNAT_dom"/>
</dbReference>
<dbReference type="AlphaFoldDB" id="A0A081PAX6"/>
<dbReference type="Proteomes" id="UP000028123">
    <property type="component" value="Unassembled WGS sequence"/>
</dbReference>
<dbReference type="Pfam" id="PF12746">
    <property type="entry name" value="GNAT_acetyltran"/>
    <property type="match status" value="1"/>
</dbReference>
<dbReference type="SUPFAM" id="SSF55729">
    <property type="entry name" value="Acyl-CoA N-acyltransferases (Nat)"/>
    <property type="match status" value="1"/>
</dbReference>
<dbReference type="PROSITE" id="PS51186">
    <property type="entry name" value="GNAT"/>
    <property type="match status" value="1"/>
</dbReference>